<dbReference type="Gramene" id="Solyc11g011605.1.1">
    <property type="protein sequence ID" value="Solyc11g011605.1.1"/>
    <property type="gene ID" value="Solyc11g011605.1"/>
</dbReference>
<dbReference type="Pfam" id="PF02519">
    <property type="entry name" value="Auxin_inducible"/>
    <property type="match status" value="1"/>
</dbReference>
<evidence type="ECO:0000256" key="1">
    <source>
        <dbReference type="ARBA" id="ARBA00006974"/>
    </source>
</evidence>
<dbReference type="PANTHER" id="PTHR31175:SF90">
    <property type="entry name" value="AUXIN-INDUCED SAUR"/>
    <property type="match status" value="1"/>
</dbReference>
<evidence type="ECO:0000313" key="2">
    <source>
        <dbReference type="EnsemblPlants" id="Solyc11g011605.1.1"/>
    </source>
</evidence>
<dbReference type="EnsemblPlants" id="Solyc11g011605.1.1">
    <property type="protein sequence ID" value="Solyc11g011605.1.1"/>
    <property type="gene ID" value="Solyc11g011605.1"/>
</dbReference>
<dbReference type="AlphaFoldDB" id="A0A3Q7ISL5"/>
<dbReference type="Proteomes" id="UP000004994">
    <property type="component" value="Chromosome 11"/>
</dbReference>
<dbReference type="InParanoid" id="A0A3Q7ISL5"/>
<evidence type="ECO:0000313" key="3">
    <source>
        <dbReference type="Proteomes" id="UP000004994"/>
    </source>
</evidence>
<reference evidence="2" key="1">
    <citation type="journal article" date="2012" name="Nature">
        <title>The tomato genome sequence provides insights into fleshy fruit evolution.</title>
        <authorList>
            <consortium name="Tomato Genome Consortium"/>
        </authorList>
    </citation>
    <scope>NUCLEOTIDE SEQUENCE [LARGE SCALE GENOMIC DNA]</scope>
    <source>
        <strain evidence="2">cv. Heinz 1706</strain>
    </source>
</reference>
<name>A0A3Q7ISL5_SOLLC</name>
<keyword evidence="3" id="KW-1185">Reference proteome</keyword>
<dbReference type="PANTHER" id="PTHR31175">
    <property type="entry name" value="AUXIN-RESPONSIVE FAMILY PROTEIN"/>
    <property type="match status" value="1"/>
</dbReference>
<dbReference type="InterPro" id="IPR003676">
    <property type="entry name" value="SAUR_fam"/>
</dbReference>
<dbReference type="STRING" id="4081.A0A3Q7ISL5"/>
<proteinExistence type="inferred from homology"/>
<organism evidence="2">
    <name type="scientific">Solanum lycopersicum</name>
    <name type="common">Tomato</name>
    <name type="synonym">Lycopersicon esculentum</name>
    <dbReference type="NCBI Taxonomy" id="4081"/>
    <lineage>
        <taxon>Eukaryota</taxon>
        <taxon>Viridiplantae</taxon>
        <taxon>Streptophyta</taxon>
        <taxon>Embryophyta</taxon>
        <taxon>Tracheophyta</taxon>
        <taxon>Spermatophyta</taxon>
        <taxon>Magnoliopsida</taxon>
        <taxon>eudicotyledons</taxon>
        <taxon>Gunneridae</taxon>
        <taxon>Pentapetalae</taxon>
        <taxon>asterids</taxon>
        <taxon>lamiids</taxon>
        <taxon>Solanales</taxon>
        <taxon>Solanaceae</taxon>
        <taxon>Solanoideae</taxon>
        <taxon>Solaneae</taxon>
        <taxon>Solanum</taxon>
        <taxon>Solanum subgen. Lycopersicon</taxon>
    </lineage>
</organism>
<sequence length="121" mass="13930">MVSTKKLINMAKRWQNFAAKQRKRISFPRNGSEAKGYTDQARFVLPLTYLENEAVAQLLNMSEEEFGLPSGGHITLPCDLVFMNYIIYQEKCSCWRSSEGVAPLNSFVLQFNFNFSLHQKN</sequence>
<comment type="similarity">
    <text evidence="1">Belongs to the ARG7 family.</text>
</comment>
<reference evidence="2" key="2">
    <citation type="submission" date="2019-01" db="UniProtKB">
        <authorList>
            <consortium name="EnsemblPlants"/>
        </authorList>
    </citation>
    <scope>IDENTIFICATION</scope>
    <source>
        <strain evidence="2">cv. Heinz 1706</strain>
    </source>
</reference>
<dbReference type="GO" id="GO:0009733">
    <property type="term" value="P:response to auxin"/>
    <property type="evidence" value="ECO:0007669"/>
    <property type="project" value="InterPro"/>
</dbReference>
<accession>A0A3Q7ISL5</accession>
<protein>
    <submittedName>
        <fullName evidence="2">Uncharacterized protein</fullName>
    </submittedName>
</protein>